<feature type="region of interest" description="Disordered" evidence="1">
    <location>
        <begin position="23"/>
        <end position="42"/>
    </location>
</feature>
<feature type="compositionally biased region" description="Basic and acidic residues" evidence="1">
    <location>
        <begin position="30"/>
        <end position="42"/>
    </location>
</feature>
<evidence type="ECO:0000256" key="1">
    <source>
        <dbReference type="SAM" id="MobiDB-lite"/>
    </source>
</evidence>
<dbReference type="AlphaFoldDB" id="A0AAV0XPA7"/>
<dbReference type="Proteomes" id="UP001160148">
    <property type="component" value="Unassembled WGS sequence"/>
</dbReference>
<evidence type="ECO:0000313" key="2">
    <source>
        <dbReference type="EMBL" id="CAI6370320.1"/>
    </source>
</evidence>
<evidence type="ECO:0000313" key="3">
    <source>
        <dbReference type="Proteomes" id="UP001160148"/>
    </source>
</evidence>
<comment type="caution">
    <text evidence="2">The sequence shown here is derived from an EMBL/GenBank/DDBJ whole genome shotgun (WGS) entry which is preliminary data.</text>
</comment>
<reference evidence="2 3" key="1">
    <citation type="submission" date="2023-01" db="EMBL/GenBank/DDBJ databases">
        <authorList>
            <person name="Whitehead M."/>
        </authorList>
    </citation>
    <scope>NUCLEOTIDE SEQUENCE [LARGE SCALE GENOMIC DNA]</scope>
</reference>
<protein>
    <submittedName>
        <fullName evidence="2">Uncharacterized protein</fullName>
    </submittedName>
</protein>
<dbReference type="EMBL" id="CARXXK010000339">
    <property type="protein sequence ID" value="CAI6370320.1"/>
    <property type="molecule type" value="Genomic_DNA"/>
</dbReference>
<name>A0AAV0XPA7_9HEMI</name>
<proteinExistence type="predicted"/>
<accession>A0AAV0XPA7</accession>
<keyword evidence="3" id="KW-1185">Reference proteome</keyword>
<sequence>MRSGDTLGFQIFTVHSSIPTFPTKKTVSKGQDHVANRDSTERANHRLESLIRDQPGRSKMQKTQGLKQLSFVDLAGTAQGSL</sequence>
<organism evidence="2 3">
    <name type="scientific">Macrosiphum euphorbiae</name>
    <name type="common">potato aphid</name>
    <dbReference type="NCBI Taxonomy" id="13131"/>
    <lineage>
        <taxon>Eukaryota</taxon>
        <taxon>Metazoa</taxon>
        <taxon>Ecdysozoa</taxon>
        <taxon>Arthropoda</taxon>
        <taxon>Hexapoda</taxon>
        <taxon>Insecta</taxon>
        <taxon>Pterygota</taxon>
        <taxon>Neoptera</taxon>
        <taxon>Paraneoptera</taxon>
        <taxon>Hemiptera</taxon>
        <taxon>Sternorrhyncha</taxon>
        <taxon>Aphidomorpha</taxon>
        <taxon>Aphidoidea</taxon>
        <taxon>Aphididae</taxon>
        <taxon>Macrosiphini</taxon>
        <taxon>Macrosiphum</taxon>
    </lineage>
</organism>
<gene>
    <name evidence="2" type="ORF">MEUPH1_LOCUS24450</name>
</gene>